<organism evidence="4 5">
    <name type="scientific">Chamaesiphon minutus (strain ATCC 27169 / PCC 6605)</name>
    <dbReference type="NCBI Taxonomy" id="1173020"/>
    <lineage>
        <taxon>Bacteria</taxon>
        <taxon>Bacillati</taxon>
        <taxon>Cyanobacteriota</taxon>
        <taxon>Cyanophyceae</taxon>
        <taxon>Gomontiellales</taxon>
        <taxon>Chamaesiphonaceae</taxon>
        <taxon>Chamaesiphon</taxon>
    </lineage>
</organism>
<dbReference type="SUPFAM" id="SSF53098">
    <property type="entry name" value="Ribonuclease H-like"/>
    <property type="match status" value="1"/>
</dbReference>
<dbReference type="HOGENOM" id="CLU_023172_0_0_3"/>
<accession>K9UCI2</accession>
<dbReference type="OrthoDB" id="571495at2"/>
<dbReference type="InterPro" id="IPR036388">
    <property type="entry name" value="WH-like_DNA-bd_sf"/>
</dbReference>
<dbReference type="GO" id="GO:0003677">
    <property type="term" value="F:DNA binding"/>
    <property type="evidence" value="ECO:0007669"/>
    <property type="project" value="InterPro"/>
</dbReference>
<evidence type="ECO:0000313" key="4">
    <source>
        <dbReference type="EMBL" id="AFY92787.1"/>
    </source>
</evidence>
<protein>
    <submittedName>
        <fullName evidence="4">Integrase family protein</fullName>
    </submittedName>
</protein>
<dbReference type="SUPFAM" id="SSF50610">
    <property type="entry name" value="mu transposase, C-terminal domain"/>
    <property type="match status" value="1"/>
</dbReference>
<dbReference type="Gene3D" id="1.10.10.10">
    <property type="entry name" value="Winged helix-like DNA-binding domain superfamily/Winged helix DNA-binding domain"/>
    <property type="match status" value="1"/>
</dbReference>
<dbReference type="Proteomes" id="UP000010366">
    <property type="component" value="Chromosome"/>
</dbReference>
<dbReference type="Pfam" id="PF02316">
    <property type="entry name" value="HTH_Tnp_Mu_1"/>
    <property type="match status" value="1"/>
</dbReference>
<proteinExistence type="predicted"/>
<dbReference type="InterPro" id="IPR009061">
    <property type="entry name" value="DNA-bd_dom_put_sf"/>
</dbReference>
<evidence type="ECO:0000259" key="2">
    <source>
        <dbReference type="PROSITE" id="PS50994"/>
    </source>
</evidence>
<dbReference type="eggNOG" id="COG2801">
    <property type="taxonomic scope" value="Bacteria"/>
</dbReference>
<gene>
    <name evidence="4" type="ORF">Cha6605_1643</name>
</gene>
<dbReference type="InterPro" id="IPR015378">
    <property type="entry name" value="Transposase-like_Mu_C"/>
</dbReference>
<dbReference type="STRING" id="1173020.Cha6605_1643"/>
<dbReference type="GO" id="GO:0015074">
    <property type="term" value="P:DNA integration"/>
    <property type="evidence" value="ECO:0007669"/>
    <property type="project" value="InterPro"/>
</dbReference>
<sequence>MKQWYSAFELAGLPDLPALPNNVARKAKAEQWQSRQRTGRGGGREYAYNSLPQTAQTALIHNSGRIVDVNIEPSIGSPKVRPQVQQVKPTSEQRIDAWLAILRAYEHWCASNTFETVLDRDTAFVRAYNDRQLALVNWVYAYLPKLSRSTLKAKQKLRREAPTISALGGNYGHRRGTGRIDSDPDLPAAIETCLAAGGKHWGASQIYDILQFEFGLDPETCSLGQVRAWLRQFRSNRPQEWAMYMSPDRVKGTVSPAFGSRSQNVFRPNQVWEIDSMRVDIECKSERAGEIRLDRVFVIACIDIFTRRVMLKVSAQNNGEAVCLLIARAILKWGVPEQIRTDCGKEYLSRRVQRFLANLGVDTEDLRCLPGHPEQKPFVERFNRTFQHRDLVKNPFFVGHSVAERQSLRASSNRNCAGIELAMSVEDFQRWCDLWRLDYEQRPHGRAGIGLEGKSPLEVLAAAVDGGWVPHQIHNPRELDFLMMTAPGKEGTRQVGRQGISVCGRLYVAAELAGWIGKTVYVCFDPQQPRTIYVYGSDRLTKFVCQAVWREAADIDLADIANRARHLYEILLRSVSQIRKRGKTLLRKLASDPYLLVGKTAQELTEVFKSKLHDYPAIQAITAAITESEARSDVEPPTIELERYHQELKRLEAESEQQLLLQEQQQSRQYRVEELINRWQQQQTRPVLETSELELLMQHLSLPEGRGFLAAVTSTERRK</sequence>
<evidence type="ECO:0000259" key="3">
    <source>
        <dbReference type="PROSITE" id="PS51702"/>
    </source>
</evidence>
<dbReference type="InterPro" id="IPR001584">
    <property type="entry name" value="Integrase_cat-core"/>
</dbReference>
<feature type="domain" description="HTH Mu-type" evidence="3">
    <location>
        <begin position="1"/>
        <end position="67"/>
    </location>
</feature>
<dbReference type="PROSITE" id="PS50994">
    <property type="entry name" value="INTEGRASE"/>
    <property type="match status" value="1"/>
</dbReference>
<reference evidence="4 5" key="1">
    <citation type="submission" date="2012-05" db="EMBL/GenBank/DDBJ databases">
        <title>Finished chromosome of genome of Chamaesiphon sp. PCC 6605.</title>
        <authorList>
            <consortium name="US DOE Joint Genome Institute"/>
            <person name="Gugger M."/>
            <person name="Coursin T."/>
            <person name="Rippka R."/>
            <person name="Tandeau De Marsac N."/>
            <person name="Huntemann M."/>
            <person name="Wei C.-L."/>
            <person name="Han J."/>
            <person name="Detter J.C."/>
            <person name="Han C."/>
            <person name="Tapia R."/>
            <person name="Chen A."/>
            <person name="Kyrpides N."/>
            <person name="Mavromatis K."/>
            <person name="Markowitz V."/>
            <person name="Szeto E."/>
            <person name="Ivanova N."/>
            <person name="Pagani I."/>
            <person name="Pati A."/>
            <person name="Goodwin L."/>
            <person name="Nordberg H.P."/>
            <person name="Cantor M.N."/>
            <person name="Hua S.X."/>
            <person name="Woyke T."/>
            <person name="Kerfeld C.A."/>
        </authorList>
    </citation>
    <scope>NUCLEOTIDE SEQUENCE [LARGE SCALE GENOMIC DNA]</scope>
    <source>
        <strain evidence="5">ATCC 27169 / PCC 6605</strain>
    </source>
</reference>
<keyword evidence="5" id="KW-1185">Reference proteome</keyword>
<dbReference type="SUPFAM" id="SSF46955">
    <property type="entry name" value="Putative DNA-binding domain"/>
    <property type="match status" value="1"/>
</dbReference>
<dbReference type="Pfam" id="PF00665">
    <property type="entry name" value="rve"/>
    <property type="match status" value="1"/>
</dbReference>
<dbReference type="KEGG" id="cmp:Cha6605_1643"/>
<evidence type="ECO:0000256" key="1">
    <source>
        <dbReference type="SAM" id="MobiDB-lite"/>
    </source>
</evidence>
<dbReference type="Pfam" id="PF09299">
    <property type="entry name" value="Mu-transpos_C"/>
    <property type="match status" value="1"/>
</dbReference>
<feature type="region of interest" description="Disordered" evidence="1">
    <location>
        <begin position="27"/>
        <end position="47"/>
    </location>
</feature>
<dbReference type="InterPro" id="IPR003314">
    <property type="entry name" value="Mu-type_HTH"/>
</dbReference>
<dbReference type="InterPro" id="IPR036397">
    <property type="entry name" value="RNaseH_sf"/>
</dbReference>
<dbReference type="AlphaFoldDB" id="K9UCI2"/>
<name>K9UCI2_CHAP6</name>
<feature type="domain" description="Integrase catalytic" evidence="2">
    <location>
        <begin position="264"/>
        <end position="464"/>
    </location>
</feature>
<evidence type="ECO:0000313" key="5">
    <source>
        <dbReference type="Proteomes" id="UP000010366"/>
    </source>
</evidence>
<dbReference type="EMBL" id="CP003600">
    <property type="protein sequence ID" value="AFY92787.1"/>
    <property type="molecule type" value="Genomic_DNA"/>
</dbReference>
<dbReference type="InterPro" id="IPR012337">
    <property type="entry name" value="RNaseH-like_sf"/>
</dbReference>
<dbReference type="PROSITE" id="PS51702">
    <property type="entry name" value="HTH_MU"/>
    <property type="match status" value="1"/>
</dbReference>
<dbReference type="RefSeq" id="WP_015158962.1">
    <property type="nucleotide sequence ID" value="NC_019697.1"/>
</dbReference>
<dbReference type="InterPro" id="IPR009004">
    <property type="entry name" value="Transposase_Mu_C"/>
</dbReference>
<dbReference type="Gene3D" id="3.30.420.10">
    <property type="entry name" value="Ribonuclease H-like superfamily/Ribonuclease H"/>
    <property type="match status" value="1"/>
</dbReference>